<proteinExistence type="predicted"/>
<gene>
    <name evidence="2" type="ORF">GCM10023321_15010</name>
</gene>
<evidence type="ECO:0000259" key="1">
    <source>
        <dbReference type="Pfam" id="PF07978"/>
    </source>
</evidence>
<name>A0ABP9PQ63_9PSEU</name>
<sequence>MVNMALPLSPPADRPTLADGLSSPVVDLRQYTLFPGTRDRFVELFDTEFVEPQEAVGARVIGQFRDLGDPNRFVWMRGFSDMPARERALKAFYNEGPAWAAHAETARSMLIDSSDALLLKPVRPDSGFALDDAARRPPIEADLPNGIVIAAIHHLERPVSAEFIHFYETAVLPAVRQAGARPIGMFETKYSANNFPRLPIREGENVFVAFTGFASLAKHHEYLTALGRNKKAWKERLYPELTSRLLMPPQVLRLAPTTRSQLRG</sequence>
<dbReference type="InterPro" id="IPR011008">
    <property type="entry name" value="Dimeric_a/b-barrel"/>
</dbReference>
<keyword evidence="3" id="KW-1185">Reference proteome</keyword>
<evidence type="ECO:0000313" key="3">
    <source>
        <dbReference type="Proteomes" id="UP001428817"/>
    </source>
</evidence>
<dbReference type="Gene3D" id="3.30.70.100">
    <property type="match status" value="1"/>
</dbReference>
<dbReference type="Pfam" id="PF07978">
    <property type="entry name" value="NIPSNAP"/>
    <property type="match status" value="1"/>
</dbReference>
<organism evidence="2 3">
    <name type="scientific">Pseudonocardia eucalypti</name>
    <dbReference type="NCBI Taxonomy" id="648755"/>
    <lineage>
        <taxon>Bacteria</taxon>
        <taxon>Bacillati</taxon>
        <taxon>Actinomycetota</taxon>
        <taxon>Actinomycetes</taxon>
        <taxon>Pseudonocardiales</taxon>
        <taxon>Pseudonocardiaceae</taxon>
        <taxon>Pseudonocardia</taxon>
    </lineage>
</organism>
<accession>A0ABP9PQ63</accession>
<protein>
    <submittedName>
        <fullName evidence="2">NIPSNAP family protein</fullName>
    </submittedName>
</protein>
<dbReference type="InterPro" id="IPR012577">
    <property type="entry name" value="NIPSNAP"/>
</dbReference>
<dbReference type="Proteomes" id="UP001428817">
    <property type="component" value="Unassembled WGS sequence"/>
</dbReference>
<dbReference type="SUPFAM" id="SSF54909">
    <property type="entry name" value="Dimeric alpha+beta barrel"/>
    <property type="match status" value="2"/>
</dbReference>
<comment type="caution">
    <text evidence="2">The sequence shown here is derived from an EMBL/GenBank/DDBJ whole genome shotgun (WGS) entry which is preliminary data.</text>
</comment>
<feature type="domain" description="NIPSNAP" evidence="1">
    <location>
        <begin position="27"/>
        <end position="122"/>
    </location>
</feature>
<evidence type="ECO:0000313" key="2">
    <source>
        <dbReference type="EMBL" id="GAA5150134.1"/>
    </source>
</evidence>
<reference evidence="3" key="1">
    <citation type="journal article" date="2019" name="Int. J. Syst. Evol. Microbiol.">
        <title>The Global Catalogue of Microorganisms (GCM) 10K type strain sequencing project: providing services to taxonomists for standard genome sequencing and annotation.</title>
        <authorList>
            <consortium name="The Broad Institute Genomics Platform"/>
            <consortium name="The Broad Institute Genome Sequencing Center for Infectious Disease"/>
            <person name="Wu L."/>
            <person name="Ma J."/>
        </authorList>
    </citation>
    <scope>NUCLEOTIDE SEQUENCE [LARGE SCALE GENOMIC DNA]</scope>
    <source>
        <strain evidence="3">JCM 18303</strain>
    </source>
</reference>
<dbReference type="EMBL" id="BAABJP010000006">
    <property type="protein sequence ID" value="GAA5150134.1"/>
    <property type="molecule type" value="Genomic_DNA"/>
</dbReference>